<gene>
    <name evidence="2" type="ORF">ARMOST_00975</name>
</gene>
<organism evidence="2 3">
    <name type="scientific">Armillaria ostoyae</name>
    <name type="common">Armillaria root rot fungus</name>
    <dbReference type="NCBI Taxonomy" id="47428"/>
    <lineage>
        <taxon>Eukaryota</taxon>
        <taxon>Fungi</taxon>
        <taxon>Dikarya</taxon>
        <taxon>Basidiomycota</taxon>
        <taxon>Agaricomycotina</taxon>
        <taxon>Agaricomycetes</taxon>
        <taxon>Agaricomycetidae</taxon>
        <taxon>Agaricales</taxon>
        <taxon>Marasmiineae</taxon>
        <taxon>Physalacriaceae</taxon>
        <taxon>Armillaria</taxon>
    </lineage>
</organism>
<dbReference type="Proteomes" id="UP000219338">
    <property type="component" value="Unassembled WGS sequence"/>
</dbReference>
<evidence type="ECO:0000313" key="2">
    <source>
        <dbReference type="EMBL" id="SJK97722.1"/>
    </source>
</evidence>
<protein>
    <submittedName>
        <fullName evidence="2">Uncharacterized protein</fullName>
    </submittedName>
</protein>
<feature type="region of interest" description="Disordered" evidence="1">
    <location>
        <begin position="99"/>
        <end position="156"/>
    </location>
</feature>
<dbReference type="AlphaFoldDB" id="A0A284QML8"/>
<keyword evidence="3" id="KW-1185">Reference proteome</keyword>
<dbReference type="OrthoDB" id="3198848at2759"/>
<name>A0A284QML8_ARMOS</name>
<evidence type="ECO:0000313" key="3">
    <source>
        <dbReference type="Proteomes" id="UP000219338"/>
    </source>
</evidence>
<reference evidence="3" key="1">
    <citation type="journal article" date="2017" name="Nat. Ecol. Evol.">
        <title>Genome expansion and lineage-specific genetic innovations in the forest pathogenic fungi Armillaria.</title>
        <authorList>
            <person name="Sipos G."/>
            <person name="Prasanna A.N."/>
            <person name="Walter M.C."/>
            <person name="O'Connor E."/>
            <person name="Balint B."/>
            <person name="Krizsan K."/>
            <person name="Kiss B."/>
            <person name="Hess J."/>
            <person name="Varga T."/>
            <person name="Slot J."/>
            <person name="Riley R."/>
            <person name="Boka B."/>
            <person name="Rigling D."/>
            <person name="Barry K."/>
            <person name="Lee J."/>
            <person name="Mihaltcheva S."/>
            <person name="LaButti K."/>
            <person name="Lipzen A."/>
            <person name="Waldron R."/>
            <person name="Moloney N.M."/>
            <person name="Sperisen C."/>
            <person name="Kredics L."/>
            <person name="Vagvoelgyi C."/>
            <person name="Patrignani A."/>
            <person name="Fitzpatrick D."/>
            <person name="Nagy I."/>
            <person name="Doyle S."/>
            <person name="Anderson J.B."/>
            <person name="Grigoriev I.V."/>
            <person name="Gueldener U."/>
            <person name="Muensterkoetter M."/>
            <person name="Nagy L.G."/>
        </authorList>
    </citation>
    <scope>NUCLEOTIDE SEQUENCE [LARGE SCALE GENOMIC DNA]</scope>
    <source>
        <strain evidence="3">C18/9</strain>
    </source>
</reference>
<proteinExistence type="predicted"/>
<sequence>MASYRTSSPTPADIVTYRFRGNLVYVKPELDYEVALDVAQKEFVELYGVDRHQIVFTTHATVAGTRTSVRISASAWASTVSRMLRGEVIDVDIVEDKKQDEPPQYLEVPDSKEGDYLRWSSRSAPASRSNSRTRQSSPTPSLNGGEKRRTWFSKHF</sequence>
<dbReference type="EMBL" id="FUEG01000001">
    <property type="protein sequence ID" value="SJK97722.1"/>
    <property type="molecule type" value="Genomic_DNA"/>
</dbReference>
<feature type="compositionally biased region" description="Low complexity" evidence="1">
    <location>
        <begin position="118"/>
        <end position="134"/>
    </location>
</feature>
<accession>A0A284QML8</accession>
<dbReference type="OMA" id="RIGPMAW"/>
<evidence type="ECO:0000256" key="1">
    <source>
        <dbReference type="SAM" id="MobiDB-lite"/>
    </source>
</evidence>